<dbReference type="EMBL" id="JASJQH010000386">
    <property type="protein sequence ID" value="KAK9764672.1"/>
    <property type="molecule type" value="Genomic_DNA"/>
</dbReference>
<dbReference type="InterPro" id="IPR011333">
    <property type="entry name" value="SKP1/BTB/POZ_sf"/>
</dbReference>
<dbReference type="InterPro" id="IPR000210">
    <property type="entry name" value="BTB/POZ_dom"/>
</dbReference>
<organism evidence="2 3">
    <name type="scientific">Basidiobolus ranarum</name>
    <dbReference type="NCBI Taxonomy" id="34480"/>
    <lineage>
        <taxon>Eukaryota</taxon>
        <taxon>Fungi</taxon>
        <taxon>Fungi incertae sedis</taxon>
        <taxon>Zoopagomycota</taxon>
        <taxon>Entomophthoromycotina</taxon>
        <taxon>Basidiobolomycetes</taxon>
        <taxon>Basidiobolales</taxon>
        <taxon>Basidiobolaceae</taxon>
        <taxon>Basidiobolus</taxon>
    </lineage>
</organism>
<dbReference type="PANTHER" id="PTHR14499">
    <property type="entry name" value="POTASSIUM CHANNEL TETRAMERIZATION DOMAIN-CONTAINING"/>
    <property type="match status" value="1"/>
</dbReference>
<gene>
    <name evidence="2" type="primary">KCTD21_2</name>
    <name evidence="2" type="ORF">K7432_007632</name>
</gene>
<dbReference type="Pfam" id="PF02214">
    <property type="entry name" value="BTB_2"/>
    <property type="match status" value="1"/>
</dbReference>
<proteinExistence type="predicted"/>
<dbReference type="SUPFAM" id="SSF54695">
    <property type="entry name" value="POZ domain"/>
    <property type="match status" value="1"/>
</dbReference>
<dbReference type="Proteomes" id="UP001479436">
    <property type="component" value="Unassembled WGS sequence"/>
</dbReference>
<sequence length="245" mass="28205">MGYSSEIILNVGGQFFTTSLTTLRSVPESMLCTMFSPDWCQVFKKQTKLMCTKCKGDTEDDSLAKEIPFIDRDPILFRVILHYLRTRQLRLELATPTDQQSVCLGALRDEARFFGLDELEKELEKRKKSTWYMSLKTTKVVLVIAVRGADREFHFNKELVQFLPLSRQTSAMENLSLASDFLHNDIGSYQNHEQLAHELFRFREDSKKVVQKILQLKESEGFGLAGIGVSKIAPSEKFWVLLKRP</sequence>
<dbReference type="SMART" id="SM00225">
    <property type="entry name" value="BTB"/>
    <property type="match status" value="1"/>
</dbReference>
<evidence type="ECO:0000259" key="1">
    <source>
        <dbReference type="SMART" id="SM00225"/>
    </source>
</evidence>
<dbReference type="InterPro" id="IPR003131">
    <property type="entry name" value="T1-type_BTB"/>
</dbReference>
<protein>
    <submittedName>
        <fullName evidence="2">BTB/POZ domain-containing protein kctd21</fullName>
    </submittedName>
</protein>
<evidence type="ECO:0000313" key="3">
    <source>
        <dbReference type="Proteomes" id="UP001479436"/>
    </source>
</evidence>
<evidence type="ECO:0000313" key="2">
    <source>
        <dbReference type="EMBL" id="KAK9764672.1"/>
    </source>
</evidence>
<dbReference type="Gene3D" id="3.30.710.10">
    <property type="entry name" value="Potassium Channel Kv1.1, Chain A"/>
    <property type="match status" value="1"/>
</dbReference>
<accession>A0ABR2WT99</accession>
<dbReference type="CDD" id="cd18316">
    <property type="entry name" value="BTB_POZ_KCTD-like"/>
    <property type="match status" value="1"/>
</dbReference>
<name>A0ABR2WT99_9FUNG</name>
<dbReference type="PANTHER" id="PTHR14499:SF136">
    <property type="entry name" value="GH08630P"/>
    <property type="match status" value="1"/>
</dbReference>
<feature type="domain" description="BTB" evidence="1">
    <location>
        <begin position="5"/>
        <end position="131"/>
    </location>
</feature>
<comment type="caution">
    <text evidence="2">The sequence shown here is derived from an EMBL/GenBank/DDBJ whole genome shotgun (WGS) entry which is preliminary data.</text>
</comment>
<reference evidence="2 3" key="1">
    <citation type="submission" date="2023-04" db="EMBL/GenBank/DDBJ databases">
        <title>Genome of Basidiobolus ranarum AG-B5.</title>
        <authorList>
            <person name="Stajich J.E."/>
            <person name="Carter-House D."/>
            <person name="Gryganskyi A."/>
        </authorList>
    </citation>
    <scope>NUCLEOTIDE SEQUENCE [LARGE SCALE GENOMIC DNA]</scope>
    <source>
        <strain evidence="2 3">AG-B5</strain>
    </source>
</reference>
<keyword evidence="3" id="KW-1185">Reference proteome</keyword>